<feature type="region of interest" description="Disordered" evidence="1">
    <location>
        <begin position="60"/>
        <end position="264"/>
    </location>
</feature>
<feature type="region of interest" description="Disordered" evidence="1">
    <location>
        <begin position="375"/>
        <end position="484"/>
    </location>
</feature>
<feature type="region of interest" description="Disordered" evidence="1">
    <location>
        <begin position="323"/>
        <end position="357"/>
    </location>
</feature>
<feature type="region of interest" description="Disordered" evidence="1">
    <location>
        <begin position="777"/>
        <end position="955"/>
    </location>
</feature>
<feature type="compositionally biased region" description="Basic and acidic residues" evidence="1">
    <location>
        <begin position="898"/>
        <end position="912"/>
    </location>
</feature>
<organism evidence="2">
    <name type="scientific">uncultured Gemmatimonadota bacterium</name>
    <dbReference type="NCBI Taxonomy" id="203437"/>
    <lineage>
        <taxon>Bacteria</taxon>
        <taxon>Pseudomonadati</taxon>
        <taxon>Gemmatimonadota</taxon>
        <taxon>environmental samples</taxon>
    </lineage>
</organism>
<feature type="non-terminal residue" evidence="2">
    <location>
        <position position="955"/>
    </location>
</feature>
<name>A0A6J4MDC7_9BACT</name>
<feature type="compositionally biased region" description="Basic residues" evidence="1">
    <location>
        <begin position="605"/>
        <end position="624"/>
    </location>
</feature>
<sequence>ERSHRHPGSPAAQPQEPGPGSAAPRGDRGHGAVGVGEVVARLRHGVRGGAAQVRGVAFHVRQAVPRPDGEAGRGPRGRHLARGGHRAAQPHQDVALHRGHGDRGVRLPAPAVGAGGPHLLPRPAPRRPLRPRDPPGQRADGHRRHAGPPGRHPRHGVLPPAVVGARDARAGGGEPARPGLRARAGGRRRDPPGRASRGRGPDARRRAAGGGGPRQGGCRAVRPPGRLAGHRVHGGGGRGRGGARGNGAAALHRPLPLPGPPADRVRHPVAAALLVQQPVRELPGVHRLRRRAAAGRVADRLQPRPVAGRGRGGSLADAALRGQAEEAGRPGPQGGRLRRHALAGSPGGVPAQGAARGARLPGGARLLRGAGGEALQGVHPRLHPPVPERAHLPAVRGRQAAPRGVAGEGGRAHHRRGVGDAAGPPAPLGRDTARSAPQRRRRLPACPPFRAGAGDRGDDPQGAGVAHRLPERRGAGIPDAGAADAHPFRRRGAAHLAVQRAGEPAGGYAVRAGRAHHRPAPGGQRPAAVAAGAPARGRQHRAGGGARPRGHAHRRPPGGAGAGERRAGRPPRVRGHARRDHAGRHHHRPLPFRPRGDRRAGAAARHARSAAAHRGRPRAQPARRGRGDPPGRADGGERRVRLGEEHARARRPLPRAGAGAVRGRDLGQAPHGRRGGRVRPDERHRGHPRGGAGGPEPHRAHPPLQSGHLHQGLGRGEAHLRLSAGRGAARVHPRALLVQRHGRALRGVQGRGAGGGGDGLHGGRLRSLRDLRRRALQAGRAGGAVQGAQRARRAGDDHRPGDPLLHPRRPAGPGALAPAAGGARLPAPGPARPHPVRRRSTAHQGCARAGAGRAARRQEAVHPGRAHHRPAHGRHSQAPARAGRPGGRGAHGGPDRAQPGRDQDGRLGDRPGPRRRPRRRARGGDGDPGGGGGGGGERHGALPRAPAGEGRGNRL</sequence>
<evidence type="ECO:0000256" key="1">
    <source>
        <dbReference type="SAM" id="MobiDB-lite"/>
    </source>
</evidence>
<feature type="compositionally biased region" description="Low complexity" evidence="1">
    <location>
        <begin position="216"/>
        <end position="227"/>
    </location>
</feature>
<feature type="compositionally biased region" description="Gly residues" evidence="1">
    <location>
        <begin position="926"/>
        <end position="935"/>
    </location>
</feature>
<feature type="compositionally biased region" description="Basic residues" evidence="1">
    <location>
        <begin position="864"/>
        <end position="875"/>
    </location>
</feature>
<dbReference type="EMBL" id="CADCTW010000189">
    <property type="protein sequence ID" value="CAA9357123.1"/>
    <property type="molecule type" value="Genomic_DNA"/>
</dbReference>
<gene>
    <name evidence="2" type="ORF">AVDCRST_MAG68-4105</name>
</gene>
<feature type="compositionally biased region" description="Basic residues" evidence="1">
    <location>
        <begin position="568"/>
        <end position="590"/>
    </location>
</feature>
<evidence type="ECO:0000313" key="2">
    <source>
        <dbReference type="EMBL" id="CAA9357123.1"/>
    </source>
</evidence>
<feature type="compositionally biased region" description="Low complexity" evidence="1">
    <location>
        <begin position="811"/>
        <end position="826"/>
    </location>
</feature>
<accession>A0A6J4MDC7</accession>
<feature type="region of interest" description="Disordered" evidence="1">
    <location>
        <begin position="1"/>
        <end position="36"/>
    </location>
</feature>
<feature type="compositionally biased region" description="Low complexity" evidence="1">
    <location>
        <begin position="475"/>
        <end position="484"/>
    </location>
</feature>
<feature type="compositionally biased region" description="Basic and acidic residues" evidence="1">
    <location>
        <begin position="94"/>
        <end position="105"/>
    </location>
</feature>
<reference evidence="2" key="1">
    <citation type="submission" date="2020-02" db="EMBL/GenBank/DDBJ databases">
        <authorList>
            <person name="Meier V. D."/>
        </authorList>
    </citation>
    <scope>NUCLEOTIDE SEQUENCE</scope>
    <source>
        <strain evidence="2">AVDCRST_MAG68</strain>
    </source>
</reference>
<feature type="region of interest" description="Disordered" evidence="1">
    <location>
        <begin position="513"/>
        <end position="711"/>
    </location>
</feature>
<protein>
    <submittedName>
        <fullName evidence="2">Excinuclease ABC subunit A</fullName>
    </submittedName>
</protein>
<feature type="compositionally biased region" description="Basic and acidic residues" evidence="1">
    <location>
        <begin position="625"/>
        <end position="647"/>
    </location>
</feature>
<feature type="compositionally biased region" description="Basic residues" evidence="1">
    <location>
        <begin position="75"/>
        <end position="85"/>
    </location>
</feature>
<feature type="compositionally biased region" description="Gly residues" evidence="1">
    <location>
        <begin position="234"/>
        <end position="245"/>
    </location>
</feature>
<feature type="compositionally biased region" description="Basic residues" evidence="1">
    <location>
        <begin position="141"/>
        <end position="155"/>
    </location>
</feature>
<proteinExistence type="predicted"/>
<dbReference type="AlphaFoldDB" id="A0A6J4MDC7"/>
<feature type="compositionally biased region" description="Low complexity" evidence="1">
    <location>
        <begin position="520"/>
        <end position="536"/>
    </location>
</feature>
<feature type="non-terminal residue" evidence="2">
    <location>
        <position position="1"/>
    </location>
</feature>